<dbReference type="AlphaFoldDB" id="A0A0H5RF59"/>
<protein>
    <submittedName>
        <fullName evidence="2">Uncharacterized protein</fullName>
    </submittedName>
</protein>
<organism evidence="2">
    <name type="scientific">Spongospora subterranea</name>
    <dbReference type="NCBI Taxonomy" id="70186"/>
    <lineage>
        <taxon>Eukaryota</taxon>
        <taxon>Sar</taxon>
        <taxon>Rhizaria</taxon>
        <taxon>Endomyxa</taxon>
        <taxon>Phytomyxea</taxon>
        <taxon>Plasmodiophorida</taxon>
        <taxon>Plasmodiophoridae</taxon>
        <taxon>Spongospora</taxon>
    </lineage>
</organism>
<proteinExistence type="predicted"/>
<sequence>AFFLFAIPRCGKVTLDVAGAGLSIYLSSALIFMLFSRWSCREQSFLVILCKAGFDILTFLSLVSYRTLQLSMTGLFAIFAAFLLNLIYICSLYRFFPKSTRTIEIDIPSRISDQT</sequence>
<feature type="non-terminal residue" evidence="2">
    <location>
        <position position="1"/>
    </location>
</feature>
<keyword evidence="1" id="KW-0812">Transmembrane</keyword>
<keyword evidence="1" id="KW-0472">Membrane</keyword>
<accession>A0A0H5RF59</accession>
<feature type="transmembrane region" description="Helical" evidence="1">
    <location>
        <begin position="20"/>
        <end position="38"/>
    </location>
</feature>
<reference evidence="2" key="1">
    <citation type="submission" date="2015-04" db="EMBL/GenBank/DDBJ databases">
        <title>The genome sequence of the plant pathogenic Rhizarian Plasmodiophora brassicae reveals insights in its biotrophic life cycle and the origin of chitin synthesis.</title>
        <authorList>
            <person name="Schwelm A."/>
            <person name="Fogelqvist J."/>
            <person name="Knaust A."/>
            <person name="Julke S."/>
            <person name="Lilja T."/>
            <person name="Dhandapani V."/>
            <person name="Bonilla-Rosso G."/>
            <person name="Karlsson M."/>
            <person name="Shevchenko A."/>
            <person name="Choi S.R."/>
            <person name="Kim H.G."/>
            <person name="Park J.Y."/>
            <person name="Lim Y.P."/>
            <person name="Ludwig-Muller J."/>
            <person name="Dixelius C."/>
        </authorList>
    </citation>
    <scope>NUCLEOTIDE SEQUENCE</scope>
    <source>
        <tissue evidence="2">Potato root galls</tissue>
    </source>
</reference>
<evidence type="ECO:0000256" key="1">
    <source>
        <dbReference type="SAM" id="Phobius"/>
    </source>
</evidence>
<evidence type="ECO:0000313" key="2">
    <source>
        <dbReference type="EMBL" id="CRZ12346.1"/>
    </source>
</evidence>
<keyword evidence="1" id="KW-1133">Transmembrane helix</keyword>
<feature type="non-terminal residue" evidence="2">
    <location>
        <position position="115"/>
    </location>
</feature>
<dbReference type="EMBL" id="HACM01011904">
    <property type="protein sequence ID" value="CRZ12346.1"/>
    <property type="molecule type" value="Transcribed_RNA"/>
</dbReference>
<feature type="transmembrane region" description="Helical" evidence="1">
    <location>
        <begin position="75"/>
        <end position="96"/>
    </location>
</feature>
<name>A0A0H5RF59_9EUKA</name>
<feature type="transmembrane region" description="Helical" evidence="1">
    <location>
        <begin position="45"/>
        <end position="63"/>
    </location>
</feature>